<dbReference type="PROSITE" id="PS51257">
    <property type="entry name" value="PROKAR_LIPOPROTEIN"/>
    <property type="match status" value="1"/>
</dbReference>
<protein>
    <submittedName>
        <fullName evidence="1">Uncharacterized protein</fullName>
    </submittedName>
</protein>
<evidence type="ECO:0000313" key="2">
    <source>
        <dbReference type="Proteomes" id="UP000026960"/>
    </source>
</evidence>
<keyword evidence="2" id="KW-1185">Reference proteome</keyword>
<evidence type="ECO:0000313" key="1">
    <source>
        <dbReference type="EnsemblPlants" id="OBART07G16080.2"/>
    </source>
</evidence>
<sequence length="61" mass="6451">MTRRRPRDGDERRKRGSPATLLLTACRASATRSMGSARVGGARSGTGVVRIAAGRGRGGRR</sequence>
<name>A0A0D3GRK4_9ORYZ</name>
<dbReference type="Proteomes" id="UP000026960">
    <property type="component" value="Chromosome 7"/>
</dbReference>
<accession>A0A0D3GRK4</accession>
<reference evidence="1" key="1">
    <citation type="journal article" date="2009" name="Rice">
        <title>De Novo Next Generation Sequencing of Plant Genomes.</title>
        <authorList>
            <person name="Rounsley S."/>
            <person name="Marri P.R."/>
            <person name="Yu Y."/>
            <person name="He R."/>
            <person name="Sisneros N."/>
            <person name="Goicoechea J.L."/>
            <person name="Lee S.J."/>
            <person name="Angelova A."/>
            <person name="Kudrna D."/>
            <person name="Luo M."/>
            <person name="Affourtit J."/>
            <person name="Desany B."/>
            <person name="Knight J."/>
            <person name="Niazi F."/>
            <person name="Egholm M."/>
            <person name="Wing R.A."/>
        </authorList>
    </citation>
    <scope>NUCLEOTIDE SEQUENCE [LARGE SCALE GENOMIC DNA]</scope>
    <source>
        <strain evidence="1">cv. IRGC 105608</strain>
    </source>
</reference>
<dbReference type="AlphaFoldDB" id="A0A0D3GRK4"/>
<dbReference type="EnsemblPlants" id="OBART07G16080.2">
    <property type="protein sequence ID" value="OBART07G16080.2"/>
    <property type="gene ID" value="OBART07G16080"/>
</dbReference>
<proteinExistence type="predicted"/>
<dbReference type="HOGENOM" id="CLU_2926289_0_0_1"/>
<dbReference type="Gramene" id="OBART07G16080.2">
    <property type="protein sequence ID" value="OBART07G16080.2"/>
    <property type="gene ID" value="OBART07G16080"/>
</dbReference>
<reference evidence="1" key="2">
    <citation type="submission" date="2015-03" db="UniProtKB">
        <authorList>
            <consortium name="EnsemblPlants"/>
        </authorList>
    </citation>
    <scope>IDENTIFICATION</scope>
</reference>
<organism evidence="1">
    <name type="scientific">Oryza barthii</name>
    <dbReference type="NCBI Taxonomy" id="65489"/>
    <lineage>
        <taxon>Eukaryota</taxon>
        <taxon>Viridiplantae</taxon>
        <taxon>Streptophyta</taxon>
        <taxon>Embryophyta</taxon>
        <taxon>Tracheophyta</taxon>
        <taxon>Spermatophyta</taxon>
        <taxon>Magnoliopsida</taxon>
        <taxon>Liliopsida</taxon>
        <taxon>Poales</taxon>
        <taxon>Poaceae</taxon>
        <taxon>BOP clade</taxon>
        <taxon>Oryzoideae</taxon>
        <taxon>Oryzeae</taxon>
        <taxon>Oryzinae</taxon>
        <taxon>Oryza</taxon>
    </lineage>
</organism>